<name>A0A5N6NYL3_9ASTR</name>
<dbReference type="InterPro" id="IPR009060">
    <property type="entry name" value="UBA-like_sf"/>
</dbReference>
<comment type="caution">
    <text evidence="2">The sequence shown here is derived from an EMBL/GenBank/DDBJ whole genome shotgun (WGS) entry which is preliminary data.</text>
</comment>
<proteinExistence type="predicted"/>
<dbReference type="OrthoDB" id="1734942at2759"/>
<dbReference type="EMBL" id="SZYD01000008">
    <property type="protein sequence ID" value="KAD5508837.1"/>
    <property type="molecule type" value="Genomic_DNA"/>
</dbReference>
<keyword evidence="3" id="KW-1185">Reference proteome</keyword>
<reference evidence="2 3" key="1">
    <citation type="submission" date="2019-05" db="EMBL/GenBank/DDBJ databases">
        <title>Mikania micrantha, genome provides insights into the molecular mechanism of rapid growth.</title>
        <authorList>
            <person name="Liu B."/>
        </authorList>
    </citation>
    <scope>NUCLEOTIDE SEQUENCE [LARGE SCALE GENOMIC DNA]</scope>
    <source>
        <strain evidence="2">NLD-2019</strain>
        <tissue evidence="2">Leaf</tissue>
    </source>
</reference>
<dbReference type="AlphaFoldDB" id="A0A5N6NYL3"/>
<evidence type="ECO:0000313" key="2">
    <source>
        <dbReference type="EMBL" id="KAD5508837.1"/>
    </source>
</evidence>
<dbReference type="Gene3D" id="1.10.8.10">
    <property type="entry name" value="DNA helicase RuvA subunit, C-terminal domain"/>
    <property type="match status" value="2"/>
</dbReference>
<dbReference type="PROSITE" id="PS50030">
    <property type="entry name" value="UBA"/>
    <property type="match status" value="1"/>
</dbReference>
<dbReference type="InterPro" id="IPR015940">
    <property type="entry name" value="UBA"/>
</dbReference>
<protein>
    <recommendedName>
        <fullName evidence="1">UBA domain-containing protein</fullName>
    </recommendedName>
</protein>
<gene>
    <name evidence="2" type="ORF">E3N88_16540</name>
</gene>
<feature type="domain" description="UBA" evidence="1">
    <location>
        <begin position="85"/>
        <end position="126"/>
    </location>
</feature>
<evidence type="ECO:0000259" key="1">
    <source>
        <dbReference type="PROSITE" id="PS50030"/>
    </source>
</evidence>
<dbReference type="Proteomes" id="UP000326396">
    <property type="component" value="Linkage Group LG16"/>
</dbReference>
<evidence type="ECO:0000313" key="3">
    <source>
        <dbReference type="Proteomes" id="UP000326396"/>
    </source>
</evidence>
<organism evidence="2 3">
    <name type="scientific">Mikania micrantha</name>
    <name type="common">bitter vine</name>
    <dbReference type="NCBI Taxonomy" id="192012"/>
    <lineage>
        <taxon>Eukaryota</taxon>
        <taxon>Viridiplantae</taxon>
        <taxon>Streptophyta</taxon>
        <taxon>Embryophyta</taxon>
        <taxon>Tracheophyta</taxon>
        <taxon>Spermatophyta</taxon>
        <taxon>Magnoliopsida</taxon>
        <taxon>eudicotyledons</taxon>
        <taxon>Gunneridae</taxon>
        <taxon>Pentapetalae</taxon>
        <taxon>asterids</taxon>
        <taxon>campanulids</taxon>
        <taxon>Asterales</taxon>
        <taxon>Asteraceae</taxon>
        <taxon>Asteroideae</taxon>
        <taxon>Heliantheae alliance</taxon>
        <taxon>Eupatorieae</taxon>
        <taxon>Mikania</taxon>
    </lineage>
</organism>
<dbReference type="SUPFAM" id="SSF46934">
    <property type="entry name" value="UBA-like"/>
    <property type="match status" value="1"/>
</dbReference>
<sequence>MPQHFVNIRLEGDYLIPTLSAVWKRYRNDAAGAWELIYQERIQRYGACRYGGLSSSSFRSTDSAWDAYSADIPTGVAIGSEESTKLSPNKVSQIASLGFNPLQCQKEAINISNFKLEEVMNWLLSHMDDLDIDAPIHKHTKNKVSLSKVVTPMFFGFDEE</sequence>
<dbReference type="Pfam" id="PF22562">
    <property type="entry name" value="UBA_7"/>
    <property type="match status" value="1"/>
</dbReference>
<accession>A0A5N6NYL3</accession>